<dbReference type="AlphaFoldDB" id="A0A0F4Z5F9"/>
<feature type="transmembrane region" description="Helical" evidence="2">
    <location>
        <begin position="133"/>
        <end position="154"/>
    </location>
</feature>
<evidence type="ECO:0000256" key="1">
    <source>
        <dbReference type="SAM" id="MobiDB-lite"/>
    </source>
</evidence>
<keyword evidence="2" id="KW-0812">Transmembrane</keyword>
<dbReference type="GeneID" id="25312205"/>
<comment type="caution">
    <text evidence="3">The sequence shown here is derived from an EMBL/GenBank/DDBJ whole genome shotgun (WGS) entry which is preliminary data.</text>
</comment>
<dbReference type="Proteomes" id="UP000053958">
    <property type="component" value="Unassembled WGS sequence"/>
</dbReference>
<dbReference type="EMBL" id="LASV01000012">
    <property type="protein sequence ID" value="KKA25764.1"/>
    <property type="molecule type" value="Genomic_DNA"/>
</dbReference>
<proteinExistence type="predicted"/>
<organism evidence="3 4">
    <name type="scientific">Rasamsonia emersonii (strain ATCC 16479 / CBS 393.64 / IMI 116815)</name>
    <dbReference type="NCBI Taxonomy" id="1408163"/>
    <lineage>
        <taxon>Eukaryota</taxon>
        <taxon>Fungi</taxon>
        <taxon>Dikarya</taxon>
        <taxon>Ascomycota</taxon>
        <taxon>Pezizomycotina</taxon>
        <taxon>Eurotiomycetes</taxon>
        <taxon>Eurotiomycetidae</taxon>
        <taxon>Eurotiales</taxon>
        <taxon>Trichocomaceae</taxon>
        <taxon>Rasamsonia</taxon>
    </lineage>
</organism>
<evidence type="ECO:0008006" key="5">
    <source>
        <dbReference type="Google" id="ProtNLM"/>
    </source>
</evidence>
<accession>A0A0F4Z5F9</accession>
<protein>
    <recommendedName>
        <fullName evidence="5">MARVEL domain-containing protein</fullName>
    </recommendedName>
</protein>
<feature type="region of interest" description="Disordered" evidence="1">
    <location>
        <begin position="271"/>
        <end position="293"/>
    </location>
</feature>
<feature type="transmembrane region" description="Helical" evidence="2">
    <location>
        <begin position="82"/>
        <end position="103"/>
    </location>
</feature>
<reference evidence="3 4" key="1">
    <citation type="submission" date="2015-04" db="EMBL/GenBank/DDBJ databases">
        <authorList>
            <person name="Heijne W.H."/>
            <person name="Fedorova N.D."/>
            <person name="Nierman W.C."/>
            <person name="Vollebregt A.W."/>
            <person name="Zhao Z."/>
            <person name="Wu L."/>
            <person name="Kumar M."/>
            <person name="Stam H."/>
            <person name="van den Berg M.A."/>
            <person name="Pel H.J."/>
        </authorList>
    </citation>
    <scope>NUCLEOTIDE SEQUENCE [LARGE SCALE GENOMIC DNA]</scope>
    <source>
        <strain evidence="3 4">CBS 393.64</strain>
    </source>
</reference>
<dbReference type="OrthoDB" id="5344006at2759"/>
<name>A0A0F4Z5F9_RASE3</name>
<feature type="transmembrane region" description="Helical" evidence="2">
    <location>
        <begin position="21"/>
        <end position="39"/>
    </location>
</feature>
<keyword evidence="2" id="KW-0472">Membrane</keyword>
<gene>
    <name evidence="3" type="ORF">T310_0150</name>
</gene>
<sequence>MRTARTLPSPYSPGAFHVVRAFSFIATLIVAIIMIYFAYHLHQDNFKLPFTFIVIMVTCFLTFLNLAFTGALYCCGSLSPTLALAFNTGLFLIWIVSLGLLGWSMSGTLTTTCDTTHWGTATGIMVCRIYKTLFSFVVVAFVSQLAAIFVDVAARKNQYNRGDYNAMGSETMLADVKLDQRSSLASGVPSNPNDPATDAYNAFGTVRPQEQQRYYGYNQTGYSNPYSSSPYRDNDVLEQHHAGEAQEYYDNVPAVGGSYAPPPHYSPLRTRMDDLRGYSAPPEQTHYDPGNYR</sequence>
<dbReference type="RefSeq" id="XP_013332376.1">
    <property type="nucleotide sequence ID" value="XM_013476922.1"/>
</dbReference>
<keyword evidence="4" id="KW-1185">Reference proteome</keyword>
<evidence type="ECO:0000313" key="3">
    <source>
        <dbReference type="EMBL" id="KKA25764.1"/>
    </source>
</evidence>
<evidence type="ECO:0000256" key="2">
    <source>
        <dbReference type="SAM" id="Phobius"/>
    </source>
</evidence>
<evidence type="ECO:0000313" key="4">
    <source>
        <dbReference type="Proteomes" id="UP000053958"/>
    </source>
</evidence>
<keyword evidence="2" id="KW-1133">Transmembrane helix</keyword>
<feature type="transmembrane region" description="Helical" evidence="2">
    <location>
        <begin position="51"/>
        <end position="75"/>
    </location>
</feature>